<gene>
    <name evidence="9" type="ORF">TBRA_LOCUS11995</name>
</gene>
<dbReference type="GO" id="GO:0000978">
    <property type="term" value="F:RNA polymerase II cis-regulatory region sequence-specific DNA binding"/>
    <property type="evidence" value="ECO:0007669"/>
    <property type="project" value="TreeGrafter"/>
</dbReference>
<protein>
    <recommendedName>
        <fullName evidence="8">C2H2-type domain-containing protein</fullName>
    </recommendedName>
</protein>
<keyword evidence="10" id="KW-1185">Reference proteome</keyword>
<evidence type="ECO:0000256" key="4">
    <source>
        <dbReference type="ARBA" id="ARBA00022771"/>
    </source>
</evidence>
<keyword evidence="5" id="KW-0862">Zinc</keyword>
<dbReference type="Gene3D" id="3.30.160.60">
    <property type="entry name" value="Classic Zinc Finger"/>
    <property type="match status" value="4"/>
</dbReference>
<feature type="domain" description="C2H2-type" evidence="8">
    <location>
        <begin position="61"/>
        <end position="89"/>
    </location>
</feature>
<evidence type="ECO:0000259" key="8">
    <source>
        <dbReference type="PROSITE" id="PS50157"/>
    </source>
</evidence>
<keyword evidence="3" id="KW-0677">Repeat</keyword>
<evidence type="ECO:0000256" key="7">
    <source>
        <dbReference type="PROSITE-ProRule" id="PRU00042"/>
    </source>
</evidence>
<organism evidence="9 10">
    <name type="scientific">Trichogramma brassicae</name>
    <dbReference type="NCBI Taxonomy" id="86971"/>
    <lineage>
        <taxon>Eukaryota</taxon>
        <taxon>Metazoa</taxon>
        <taxon>Ecdysozoa</taxon>
        <taxon>Arthropoda</taxon>
        <taxon>Hexapoda</taxon>
        <taxon>Insecta</taxon>
        <taxon>Pterygota</taxon>
        <taxon>Neoptera</taxon>
        <taxon>Endopterygota</taxon>
        <taxon>Hymenoptera</taxon>
        <taxon>Apocrita</taxon>
        <taxon>Proctotrupomorpha</taxon>
        <taxon>Chalcidoidea</taxon>
        <taxon>Trichogrammatidae</taxon>
        <taxon>Trichogramma</taxon>
    </lineage>
</organism>
<evidence type="ECO:0000313" key="9">
    <source>
        <dbReference type="EMBL" id="CAB0040268.1"/>
    </source>
</evidence>
<keyword evidence="4 7" id="KW-0863">Zinc-finger</keyword>
<dbReference type="GO" id="GO:0008270">
    <property type="term" value="F:zinc ion binding"/>
    <property type="evidence" value="ECO:0007669"/>
    <property type="project" value="UniProtKB-KW"/>
</dbReference>
<feature type="domain" description="C2H2-type" evidence="8">
    <location>
        <begin position="119"/>
        <end position="147"/>
    </location>
</feature>
<dbReference type="PROSITE" id="PS00028">
    <property type="entry name" value="ZINC_FINGER_C2H2_1"/>
    <property type="match status" value="4"/>
</dbReference>
<dbReference type="InterPro" id="IPR013087">
    <property type="entry name" value="Znf_C2H2_type"/>
</dbReference>
<feature type="domain" description="C2H2-type" evidence="8">
    <location>
        <begin position="32"/>
        <end position="60"/>
    </location>
</feature>
<dbReference type="Proteomes" id="UP000479190">
    <property type="component" value="Unassembled WGS sequence"/>
</dbReference>
<sequence length="204" mass="23855">MDKSQEKSGTETSEENFSEHDIVVSDHNRRFYACDRCEKKFGRKPDLLKHQKTVHEGRKDYLCDKCEKKFTQVGNLHFHQRTVHEGLKNYACDRCEKKFGLKQHLLVHQRTVHEGRKDFTCDKCDRKFGVKFKLIEHQKTVHEGRKDYACDKNKSRLIQISTRKEGSLVRLKHIDLVNGISPTFAARAQRGLLVDGGLCNKYHQ</sequence>
<dbReference type="GO" id="GO:0000981">
    <property type="term" value="F:DNA-binding transcription factor activity, RNA polymerase II-specific"/>
    <property type="evidence" value="ECO:0007669"/>
    <property type="project" value="TreeGrafter"/>
</dbReference>
<dbReference type="OrthoDB" id="7685779at2759"/>
<proteinExistence type="predicted"/>
<dbReference type="AlphaFoldDB" id="A0A6H5IT06"/>
<dbReference type="SMART" id="SM00355">
    <property type="entry name" value="ZnF_C2H2"/>
    <property type="match status" value="4"/>
</dbReference>
<evidence type="ECO:0000256" key="6">
    <source>
        <dbReference type="ARBA" id="ARBA00023242"/>
    </source>
</evidence>
<keyword evidence="6" id="KW-0539">Nucleus</keyword>
<evidence type="ECO:0000256" key="1">
    <source>
        <dbReference type="ARBA" id="ARBA00004123"/>
    </source>
</evidence>
<dbReference type="Pfam" id="PF00096">
    <property type="entry name" value="zf-C2H2"/>
    <property type="match status" value="3"/>
</dbReference>
<evidence type="ECO:0000256" key="2">
    <source>
        <dbReference type="ARBA" id="ARBA00022723"/>
    </source>
</evidence>
<reference evidence="9 10" key="1">
    <citation type="submission" date="2020-02" db="EMBL/GenBank/DDBJ databases">
        <authorList>
            <person name="Ferguson B K."/>
        </authorList>
    </citation>
    <scope>NUCLEOTIDE SEQUENCE [LARGE SCALE GENOMIC DNA]</scope>
</reference>
<evidence type="ECO:0000256" key="5">
    <source>
        <dbReference type="ARBA" id="ARBA00022833"/>
    </source>
</evidence>
<dbReference type="GO" id="GO:0005634">
    <property type="term" value="C:nucleus"/>
    <property type="evidence" value="ECO:0007669"/>
    <property type="project" value="UniProtKB-SubCell"/>
</dbReference>
<dbReference type="EMBL" id="CADCXV010001015">
    <property type="protein sequence ID" value="CAB0040268.1"/>
    <property type="molecule type" value="Genomic_DNA"/>
</dbReference>
<dbReference type="FunFam" id="3.30.160.60:FF:000100">
    <property type="entry name" value="Zinc finger 45-like"/>
    <property type="match status" value="2"/>
</dbReference>
<dbReference type="SUPFAM" id="SSF57667">
    <property type="entry name" value="beta-beta-alpha zinc fingers"/>
    <property type="match status" value="3"/>
</dbReference>
<evidence type="ECO:0000256" key="3">
    <source>
        <dbReference type="ARBA" id="ARBA00022737"/>
    </source>
</evidence>
<feature type="domain" description="C2H2-type" evidence="8">
    <location>
        <begin position="90"/>
        <end position="118"/>
    </location>
</feature>
<name>A0A6H5IT06_9HYME</name>
<dbReference type="InterPro" id="IPR036236">
    <property type="entry name" value="Znf_C2H2_sf"/>
</dbReference>
<keyword evidence="2" id="KW-0479">Metal-binding</keyword>
<accession>A0A6H5IT06</accession>
<evidence type="ECO:0000313" key="10">
    <source>
        <dbReference type="Proteomes" id="UP000479190"/>
    </source>
</evidence>
<comment type="subcellular location">
    <subcellularLocation>
        <location evidence="1">Nucleus</location>
    </subcellularLocation>
</comment>
<dbReference type="PANTHER" id="PTHR23226">
    <property type="entry name" value="ZINC FINGER AND SCAN DOMAIN-CONTAINING"/>
    <property type="match status" value="1"/>
</dbReference>
<dbReference type="PANTHER" id="PTHR23226:SF416">
    <property type="entry name" value="FI01424P"/>
    <property type="match status" value="1"/>
</dbReference>
<dbReference type="PROSITE" id="PS50157">
    <property type="entry name" value="ZINC_FINGER_C2H2_2"/>
    <property type="match status" value="4"/>
</dbReference>